<dbReference type="GO" id="GO:0003700">
    <property type="term" value="F:DNA-binding transcription factor activity"/>
    <property type="evidence" value="ECO:0007669"/>
    <property type="project" value="TreeGrafter"/>
</dbReference>
<dbReference type="InterPro" id="IPR050109">
    <property type="entry name" value="HTH-type_TetR-like_transc_reg"/>
</dbReference>
<dbReference type="PROSITE" id="PS01081">
    <property type="entry name" value="HTH_TETR_1"/>
    <property type="match status" value="1"/>
</dbReference>
<dbReference type="SUPFAM" id="SSF46689">
    <property type="entry name" value="Homeodomain-like"/>
    <property type="match status" value="1"/>
</dbReference>
<dbReference type="PANTHER" id="PTHR30055:SF146">
    <property type="entry name" value="HTH-TYPE TRANSCRIPTIONAL DUAL REGULATOR CECR"/>
    <property type="match status" value="1"/>
</dbReference>
<dbReference type="SUPFAM" id="SSF48498">
    <property type="entry name" value="Tetracyclin repressor-like, C-terminal domain"/>
    <property type="match status" value="1"/>
</dbReference>
<dbReference type="AlphaFoldDB" id="A0A1H7V493"/>
<gene>
    <name evidence="4" type="ORF">SAMN05444583_12081</name>
</gene>
<dbReference type="InterPro" id="IPR001647">
    <property type="entry name" value="HTH_TetR"/>
</dbReference>
<name>A0A1H7V493_9NOCA</name>
<dbReference type="InterPro" id="IPR023772">
    <property type="entry name" value="DNA-bd_HTH_TetR-type_CS"/>
</dbReference>
<proteinExistence type="predicted"/>
<accession>A0A1H7V493</accession>
<dbReference type="GO" id="GO:0000976">
    <property type="term" value="F:transcription cis-regulatory region binding"/>
    <property type="evidence" value="ECO:0007669"/>
    <property type="project" value="TreeGrafter"/>
</dbReference>
<dbReference type="Proteomes" id="UP000198677">
    <property type="component" value="Unassembled WGS sequence"/>
</dbReference>
<dbReference type="EMBL" id="FOAW01000020">
    <property type="protein sequence ID" value="SEM03944.1"/>
    <property type="molecule type" value="Genomic_DNA"/>
</dbReference>
<reference evidence="5" key="1">
    <citation type="submission" date="2016-10" db="EMBL/GenBank/DDBJ databases">
        <authorList>
            <person name="Varghese N."/>
            <person name="Submissions S."/>
        </authorList>
    </citation>
    <scope>NUCLEOTIDE SEQUENCE [LARGE SCALE GENOMIC DNA]</scope>
    <source>
        <strain evidence="5">DSM 44675</strain>
    </source>
</reference>
<dbReference type="Gene3D" id="1.10.357.10">
    <property type="entry name" value="Tetracycline Repressor, domain 2"/>
    <property type="match status" value="1"/>
</dbReference>
<keyword evidence="1 2" id="KW-0238">DNA-binding</keyword>
<dbReference type="Pfam" id="PF17931">
    <property type="entry name" value="TetR_C_23"/>
    <property type="match status" value="1"/>
</dbReference>
<dbReference type="PANTHER" id="PTHR30055">
    <property type="entry name" value="HTH-TYPE TRANSCRIPTIONAL REGULATOR RUTR"/>
    <property type="match status" value="1"/>
</dbReference>
<dbReference type="PROSITE" id="PS50977">
    <property type="entry name" value="HTH_TETR_2"/>
    <property type="match status" value="1"/>
</dbReference>
<feature type="domain" description="HTH tetR-type" evidence="3">
    <location>
        <begin position="6"/>
        <end position="66"/>
    </location>
</feature>
<evidence type="ECO:0000256" key="2">
    <source>
        <dbReference type="PROSITE-ProRule" id="PRU00335"/>
    </source>
</evidence>
<organism evidence="4 5">
    <name type="scientific">Rhodococcus maanshanensis</name>
    <dbReference type="NCBI Taxonomy" id="183556"/>
    <lineage>
        <taxon>Bacteria</taxon>
        <taxon>Bacillati</taxon>
        <taxon>Actinomycetota</taxon>
        <taxon>Actinomycetes</taxon>
        <taxon>Mycobacteriales</taxon>
        <taxon>Nocardiaceae</taxon>
        <taxon>Rhodococcus</taxon>
    </lineage>
</organism>
<evidence type="ECO:0000256" key="1">
    <source>
        <dbReference type="ARBA" id="ARBA00023125"/>
    </source>
</evidence>
<evidence type="ECO:0000313" key="5">
    <source>
        <dbReference type="Proteomes" id="UP000198677"/>
    </source>
</evidence>
<keyword evidence="5" id="KW-1185">Reference proteome</keyword>
<dbReference type="InterPro" id="IPR041673">
    <property type="entry name" value="TetR_C_23"/>
</dbReference>
<evidence type="ECO:0000313" key="4">
    <source>
        <dbReference type="EMBL" id="SEM03944.1"/>
    </source>
</evidence>
<feature type="DNA-binding region" description="H-T-H motif" evidence="2">
    <location>
        <begin position="29"/>
        <end position="48"/>
    </location>
</feature>
<dbReference type="PRINTS" id="PR00455">
    <property type="entry name" value="HTHTETR"/>
</dbReference>
<evidence type="ECO:0000259" key="3">
    <source>
        <dbReference type="PROSITE" id="PS50977"/>
    </source>
</evidence>
<dbReference type="OrthoDB" id="9811084at2"/>
<sequence>MSDRGTETREKLVETALRLFRDEGFQPTTMRRIAKEAGVSLGNAYYYFASKDELVHELYLVIQRDHRDRVLPLLREGGSLEENLRTVLHSGLDVMAPYHGFGGTFLQSALPTTSRSSPFSVESTDARAMAIDLMRDVLVASRQKTPPSLEKQLPALLWLAYLGVTLHWVTDSSPEQTRTRALIDGLSPVVAKAVKLARLPVARGIVGDVAKLMANIGVREGVTTR</sequence>
<dbReference type="Pfam" id="PF00440">
    <property type="entry name" value="TetR_N"/>
    <property type="match status" value="1"/>
</dbReference>
<dbReference type="InterPro" id="IPR009057">
    <property type="entry name" value="Homeodomain-like_sf"/>
</dbReference>
<dbReference type="InterPro" id="IPR036271">
    <property type="entry name" value="Tet_transcr_reg_TetR-rel_C_sf"/>
</dbReference>
<dbReference type="RefSeq" id="WP_072752812.1">
    <property type="nucleotide sequence ID" value="NZ_FOAW01000020.1"/>
</dbReference>
<protein>
    <submittedName>
        <fullName evidence="4">DNA-binding transcriptional regulator, AcrR family</fullName>
    </submittedName>
</protein>